<evidence type="ECO:0000256" key="1">
    <source>
        <dbReference type="ARBA" id="ARBA00022490"/>
    </source>
</evidence>
<protein>
    <recommendedName>
        <fullName evidence="6">Ribosomal RNA small subunit methyltransferase G</fullName>
        <ecNumber evidence="6">2.1.1.-</ecNumber>
    </recommendedName>
    <alternativeName>
        <fullName evidence="6">16S rRNA 7-methylguanosine methyltransferase</fullName>
        <shortName evidence="6">16S rRNA m7G methyltransferase</shortName>
    </alternativeName>
</protein>
<feature type="binding site" evidence="6">
    <location>
        <begin position="138"/>
        <end position="139"/>
    </location>
    <ligand>
        <name>S-adenosyl-L-methionine</name>
        <dbReference type="ChEBI" id="CHEBI:59789"/>
    </ligand>
</feature>
<name>A0A5M3T9A5_LIMPL</name>
<feature type="binding site" evidence="6">
    <location>
        <position position="87"/>
    </location>
    <ligand>
        <name>S-adenosyl-L-methionine</name>
        <dbReference type="ChEBI" id="CHEBI:59789"/>
    </ligand>
</feature>
<dbReference type="RefSeq" id="WP_014273976.1">
    <property type="nucleotide sequence ID" value="NZ_BIMW01000101.1"/>
</dbReference>
<dbReference type="EC" id="2.1.1.-" evidence="6"/>
<accession>A0A5M3T9A5</accession>
<feature type="binding site" evidence="6">
    <location>
        <begin position="110"/>
        <end position="112"/>
    </location>
    <ligand>
        <name>S-adenosyl-L-methionine</name>
        <dbReference type="ChEBI" id="CHEBI:59789"/>
    </ligand>
</feature>
<keyword evidence="2 6" id="KW-0698">rRNA processing</keyword>
<sequence>MTIVLEELGLGEIQSEGWETLGWIPSDRQLQIFNVLYEQILAGNQRLNLTRITDPVGFWEKHLWDSLRGVAPWLSGDKLPLRVIDIGTGAGFPGIPIAIAIPQAEVTLLDSTGKKIAFLQTLVPRLGLENAIPYLGRVEAIAQQSDHRQTYDLVVLRAVAAATVAAEYSLPLLKIGGVAVLYRGQWTPQEQQDLENAIAPLGGKLDSVEAFVTPVTESVRHCVYLRKIKPTPDRFPRPVGIPTQKPLGSPESNS</sequence>
<dbReference type="CDD" id="cd02440">
    <property type="entry name" value="AdoMet_MTases"/>
    <property type="match status" value="1"/>
</dbReference>
<keyword evidence="1 6" id="KW-0963">Cytoplasm</keyword>
<dbReference type="InterPro" id="IPR003682">
    <property type="entry name" value="rRNA_ssu_MeTfrase_G"/>
</dbReference>
<gene>
    <name evidence="8" type="primary">gidB</name>
    <name evidence="6" type="synonym">rsmG</name>
    <name evidence="8" type="ORF">NIES46_25980</name>
</gene>
<feature type="binding site" evidence="6">
    <location>
        <position position="92"/>
    </location>
    <ligand>
        <name>S-adenosyl-L-methionine</name>
        <dbReference type="ChEBI" id="CHEBI:59789"/>
    </ligand>
</feature>
<dbReference type="GeneID" id="301683436"/>
<feature type="region of interest" description="Disordered" evidence="7">
    <location>
        <begin position="235"/>
        <end position="254"/>
    </location>
</feature>
<comment type="caution">
    <text evidence="8">The sequence shown here is derived from an EMBL/GenBank/DDBJ whole genome shotgun (WGS) entry which is preliminary data.</text>
</comment>
<feature type="binding site" evidence="6">
    <location>
        <position position="157"/>
    </location>
    <ligand>
        <name>S-adenosyl-L-methionine</name>
        <dbReference type="ChEBI" id="CHEBI:59789"/>
    </ligand>
</feature>
<dbReference type="NCBIfam" id="TIGR00138">
    <property type="entry name" value="rsmG_gidB"/>
    <property type="match status" value="1"/>
</dbReference>
<evidence type="ECO:0000256" key="2">
    <source>
        <dbReference type="ARBA" id="ARBA00022552"/>
    </source>
</evidence>
<keyword evidence="4 6" id="KW-0808">Transferase</keyword>
<dbReference type="InterPro" id="IPR029063">
    <property type="entry name" value="SAM-dependent_MTases_sf"/>
</dbReference>
<evidence type="ECO:0000313" key="9">
    <source>
        <dbReference type="Proteomes" id="UP000326169"/>
    </source>
</evidence>
<evidence type="ECO:0000256" key="5">
    <source>
        <dbReference type="ARBA" id="ARBA00022691"/>
    </source>
</evidence>
<comment type="function">
    <text evidence="6">Specifically methylates the N7 position of a guanine in 16S rRNA.</text>
</comment>
<dbReference type="Gene3D" id="3.40.50.150">
    <property type="entry name" value="Vaccinia Virus protein VP39"/>
    <property type="match status" value="1"/>
</dbReference>
<dbReference type="HAMAP" id="MF_00074">
    <property type="entry name" value="16SrRNA_methyltr_G"/>
    <property type="match status" value="1"/>
</dbReference>
<keyword evidence="5 6" id="KW-0949">S-adenosyl-L-methionine</keyword>
<dbReference type="SUPFAM" id="SSF53335">
    <property type="entry name" value="S-adenosyl-L-methionine-dependent methyltransferases"/>
    <property type="match status" value="1"/>
</dbReference>
<organism evidence="8 9">
    <name type="scientific">Limnospira platensis NIES-46</name>
    <dbReference type="NCBI Taxonomy" id="1236695"/>
    <lineage>
        <taxon>Bacteria</taxon>
        <taxon>Bacillati</taxon>
        <taxon>Cyanobacteriota</taxon>
        <taxon>Cyanophyceae</taxon>
        <taxon>Oscillatoriophycideae</taxon>
        <taxon>Oscillatoriales</taxon>
        <taxon>Sirenicapillariaceae</taxon>
        <taxon>Limnospira</taxon>
    </lineage>
</organism>
<keyword evidence="9" id="KW-1185">Reference proteome</keyword>
<dbReference type="Pfam" id="PF02527">
    <property type="entry name" value="GidB"/>
    <property type="match status" value="1"/>
</dbReference>
<proteinExistence type="inferred from homology"/>
<dbReference type="PANTHER" id="PTHR31760:SF0">
    <property type="entry name" value="S-ADENOSYL-L-METHIONINE-DEPENDENT METHYLTRANSFERASES SUPERFAMILY PROTEIN"/>
    <property type="match status" value="1"/>
</dbReference>
<evidence type="ECO:0000256" key="6">
    <source>
        <dbReference type="HAMAP-Rule" id="MF_00074"/>
    </source>
</evidence>
<evidence type="ECO:0000313" key="8">
    <source>
        <dbReference type="EMBL" id="GCE94540.1"/>
    </source>
</evidence>
<comment type="subcellular location">
    <subcellularLocation>
        <location evidence="6">Cytoplasm</location>
    </subcellularLocation>
</comment>
<keyword evidence="3 6" id="KW-0489">Methyltransferase</keyword>
<reference evidence="8 9" key="1">
    <citation type="journal article" date="2019" name="J Genomics">
        <title>The Draft Genome of a Hydrogen-producing Cyanobacterium, Arthrospira platensis NIES-46.</title>
        <authorList>
            <person name="Suzuki S."/>
            <person name="Yamaguchi H."/>
            <person name="Kawachi M."/>
        </authorList>
    </citation>
    <scope>NUCLEOTIDE SEQUENCE [LARGE SCALE GENOMIC DNA]</scope>
    <source>
        <strain evidence="8 9">NIES-46</strain>
    </source>
</reference>
<dbReference type="Proteomes" id="UP000326169">
    <property type="component" value="Unassembled WGS sequence"/>
</dbReference>
<evidence type="ECO:0000256" key="4">
    <source>
        <dbReference type="ARBA" id="ARBA00022679"/>
    </source>
</evidence>
<evidence type="ECO:0000256" key="7">
    <source>
        <dbReference type="SAM" id="MobiDB-lite"/>
    </source>
</evidence>
<comment type="similarity">
    <text evidence="6">Belongs to the methyltransferase superfamily. RNA methyltransferase RsmG family.</text>
</comment>
<evidence type="ECO:0000256" key="3">
    <source>
        <dbReference type="ARBA" id="ARBA00022603"/>
    </source>
</evidence>
<dbReference type="PANTHER" id="PTHR31760">
    <property type="entry name" value="S-ADENOSYL-L-METHIONINE-DEPENDENT METHYLTRANSFERASES SUPERFAMILY PROTEIN"/>
    <property type="match status" value="1"/>
</dbReference>
<dbReference type="EMBL" id="BIMW01000101">
    <property type="protein sequence ID" value="GCE94540.1"/>
    <property type="molecule type" value="Genomic_DNA"/>
</dbReference>